<accession>A0ABQ7J7V3</accession>
<dbReference type="SUPFAM" id="SSF103473">
    <property type="entry name" value="MFS general substrate transporter"/>
    <property type="match status" value="1"/>
</dbReference>
<keyword evidence="7 8" id="KW-0472">Membrane</keyword>
<feature type="transmembrane region" description="Helical" evidence="8">
    <location>
        <begin position="306"/>
        <end position="328"/>
    </location>
</feature>
<evidence type="ECO:0000256" key="2">
    <source>
        <dbReference type="ARBA" id="ARBA00006595"/>
    </source>
</evidence>
<keyword evidence="5" id="KW-0029">Amino-acid transport</keyword>
<dbReference type="InterPro" id="IPR011701">
    <property type="entry name" value="MFS"/>
</dbReference>
<protein>
    <submittedName>
        <fullName evidence="9">Uncharacterized protein</fullName>
    </submittedName>
</protein>
<comment type="similarity">
    <text evidence="2">Belongs to the SLC43A transporter (TC 2.A.1.44) family.</text>
</comment>
<feature type="transmembrane region" description="Helical" evidence="8">
    <location>
        <begin position="475"/>
        <end position="494"/>
    </location>
</feature>
<evidence type="ECO:0000313" key="10">
    <source>
        <dbReference type="Proteomes" id="UP000823046"/>
    </source>
</evidence>
<organism evidence="9 10">
    <name type="scientific">Cardiosporidium cionae</name>
    <dbReference type="NCBI Taxonomy" id="476202"/>
    <lineage>
        <taxon>Eukaryota</taxon>
        <taxon>Sar</taxon>
        <taxon>Alveolata</taxon>
        <taxon>Apicomplexa</taxon>
        <taxon>Aconoidasida</taxon>
        <taxon>Nephromycida</taxon>
        <taxon>Cardiosporidium</taxon>
    </lineage>
</organism>
<dbReference type="PANTHER" id="PTHR20772:SF2">
    <property type="entry name" value="PROTEIN FMP42"/>
    <property type="match status" value="1"/>
</dbReference>
<reference evidence="9 10" key="1">
    <citation type="journal article" date="2020" name="bioRxiv">
        <title>Metabolic contributions of an alphaproteobacterial endosymbiont in the apicomplexan Cardiosporidium cionae.</title>
        <authorList>
            <person name="Hunter E.S."/>
            <person name="Paight C.J."/>
            <person name="Lane C.E."/>
        </authorList>
    </citation>
    <scope>NUCLEOTIDE SEQUENCE [LARGE SCALE GENOMIC DNA]</scope>
    <source>
        <strain evidence="9">ESH_2018</strain>
    </source>
</reference>
<proteinExistence type="inferred from homology"/>
<feature type="transmembrane region" description="Helical" evidence="8">
    <location>
        <begin position="187"/>
        <end position="209"/>
    </location>
</feature>
<feature type="transmembrane region" description="Helical" evidence="8">
    <location>
        <begin position="417"/>
        <end position="436"/>
    </location>
</feature>
<comment type="caution">
    <text evidence="9">The sequence shown here is derived from an EMBL/GenBank/DDBJ whole genome shotgun (WGS) entry which is preliminary data.</text>
</comment>
<keyword evidence="10" id="KW-1185">Reference proteome</keyword>
<feature type="transmembrane region" description="Helical" evidence="8">
    <location>
        <begin position="500"/>
        <end position="522"/>
    </location>
</feature>
<feature type="transmembrane region" description="Helical" evidence="8">
    <location>
        <begin position="143"/>
        <end position="163"/>
    </location>
</feature>
<evidence type="ECO:0000256" key="8">
    <source>
        <dbReference type="SAM" id="Phobius"/>
    </source>
</evidence>
<keyword evidence="6 8" id="KW-1133">Transmembrane helix</keyword>
<feature type="transmembrane region" description="Helical" evidence="8">
    <location>
        <begin position="448"/>
        <end position="468"/>
    </location>
</feature>
<gene>
    <name evidence="9" type="ORF">IE077_003637</name>
</gene>
<keyword evidence="3" id="KW-0813">Transport</keyword>
<feature type="transmembrane region" description="Helical" evidence="8">
    <location>
        <begin position="534"/>
        <end position="553"/>
    </location>
</feature>
<evidence type="ECO:0000256" key="1">
    <source>
        <dbReference type="ARBA" id="ARBA00004141"/>
    </source>
</evidence>
<evidence type="ECO:0000256" key="5">
    <source>
        <dbReference type="ARBA" id="ARBA00022970"/>
    </source>
</evidence>
<evidence type="ECO:0000313" key="9">
    <source>
        <dbReference type="EMBL" id="KAF8820054.1"/>
    </source>
</evidence>
<sequence length="586" mass="65489">MRITEFAATTHVDALSSSPVELPAVHHEEVLSSSTALHVEANGFDVISDTMNINGMTNNCLMKQADAIISLSFDESQIVAPELHPDGVVYPSRAGTALTEEEKSVSDGPASVLHDQHFQRDNMTRITRSFHDGSTKFIPKKHWLILPIYVLLIFTSGCIYWGWSGGFREILLKMNAYKELKNQEYHIGNLLTVATSFSLIFSFVSGIILDFWGPRNTAILGLTARFIGFLLFAASNQSLSLYVPALALIGGSTDLLYLPIASSVCLFRKHRGTVLSIFGAAMSASSAIPVIAFQSWHHFFNQWSSLLYFGMISTVWFIITLLAVIFYLPMKSFSFLDGSNTLEQKQKFTSAAIANAPLDDQINYATVVKSLSHDCAVEHTVVPIPCQSPSTEVAMPIFCSQAFFNSLKIWLQPFGRLSYILILPLSAILVYRSKYIQTVAYQEMEHVYYLWVLLEPLRFIPCIFLGFLSDRISHLKMMGIFEITSLLLFSTLLFDSEAFQYATLFLTYVYTSWVMTSLYIFISNSQPPEHFGKLAGFLSFFAGMFLFLAIPIANASEKHPDGQMILNYCLVDIARSGLQSLLSINS</sequence>
<dbReference type="Proteomes" id="UP000823046">
    <property type="component" value="Unassembled WGS sequence"/>
</dbReference>
<name>A0ABQ7J7V3_9APIC</name>
<evidence type="ECO:0000256" key="6">
    <source>
        <dbReference type="ARBA" id="ARBA00022989"/>
    </source>
</evidence>
<dbReference type="EMBL" id="JADAQX010000497">
    <property type="protein sequence ID" value="KAF8820054.1"/>
    <property type="molecule type" value="Genomic_DNA"/>
</dbReference>
<dbReference type="InterPro" id="IPR036259">
    <property type="entry name" value="MFS_trans_sf"/>
</dbReference>
<keyword evidence="4 8" id="KW-0812">Transmembrane</keyword>
<dbReference type="PANTHER" id="PTHR20772">
    <property type="entry name" value="PROTEIN FMP42"/>
    <property type="match status" value="1"/>
</dbReference>
<dbReference type="Pfam" id="PF07690">
    <property type="entry name" value="MFS_1"/>
    <property type="match status" value="1"/>
</dbReference>
<feature type="transmembrane region" description="Helical" evidence="8">
    <location>
        <begin position="272"/>
        <end position="294"/>
    </location>
</feature>
<feature type="transmembrane region" description="Helical" evidence="8">
    <location>
        <begin position="216"/>
        <end position="235"/>
    </location>
</feature>
<dbReference type="InterPro" id="IPR052599">
    <property type="entry name" value="SLC43A_AATransporter"/>
</dbReference>
<evidence type="ECO:0000256" key="4">
    <source>
        <dbReference type="ARBA" id="ARBA00022692"/>
    </source>
</evidence>
<evidence type="ECO:0000256" key="3">
    <source>
        <dbReference type="ARBA" id="ARBA00022448"/>
    </source>
</evidence>
<comment type="subcellular location">
    <subcellularLocation>
        <location evidence="1">Membrane</location>
        <topology evidence="1">Multi-pass membrane protein</topology>
    </subcellularLocation>
</comment>
<dbReference type="Gene3D" id="1.20.1250.20">
    <property type="entry name" value="MFS general substrate transporter like domains"/>
    <property type="match status" value="1"/>
</dbReference>
<feature type="transmembrane region" description="Helical" evidence="8">
    <location>
        <begin position="241"/>
        <end position="260"/>
    </location>
</feature>
<evidence type="ECO:0000256" key="7">
    <source>
        <dbReference type="ARBA" id="ARBA00023136"/>
    </source>
</evidence>